<reference evidence="2" key="1">
    <citation type="journal article" date="2019" name="Int. J. Syst. Evol. Microbiol.">
        <title>The Global Catalogue of Microorganisms (GCM) 10K type strain sequencing project: providing services to taxonomists for standard genome sequencing and annotation.</title>
        <authorList>
            <consortium name="The Broad Institute Genomics Platform"/>
            <consortium name="The Broad Institute Genome Sequencing Center for Infectious Disease"/>
            <person name="Wu L."/>
            <person name="Ma J."/>
        </authorList>
    </citation>
    <scope>NUCLEOTIDE SEQUENCE [LARGE SCALE GENOMIC DNA]</scope>
    <source>
        <strain evidence="2">JCM 6307</strain>
    </source>
</reference>
<dbReference type="Proteomes" id="UP001501358">
    <property type="component" value="Unassembled WGS sequence"/>
</dbReference>
<comment type="caution">
    <text evidence="1">The sequence shown here is derived from an EMBL/GenBank/DDBJ whole genome shotgun (WGS) entry which is preliminary data.</text>
</comment>
<sequence length="109" mass="11847">MIEKATLRILSVESVRSETPGATDSEAVCVVRCTEGTAWLGMVFHRLAPQSQSLPAEAPLTLSSIEWYGKQADQLDTVHSGEVILTGAGADELATWDVLYSTPDVRREE</sequence>
<proteinExistence type="predicted"/>
<dbReference type="EMBL" id="BAAATA010000003">
    <property type="protein sequence ID" value="GAA2474543.1"/>
    <property type="molecule type" value="Genomic_DNA"/>
</dbReference>
<accession>A0ABP5Y443</accession>
<keyword evidence="2" id="KW-1185">Reference proteome</keyword>
<protein>
    <submittedName>
        <fullName evidence="1">Uncharacterized protein</fullName>
    </submittedName>
</protein>
<evidence type="ECO:0000313" key="1">
    <source>
        <dbReference type="EMBL" id="GAA2474543.1"/>
    </source>
</evidence>
<evidence type="ECO:0000313" key="2">
    <source>
        <dbReference type="Proteomes" id="UP001501358"/>
    </source>
</evidence>
<name>A0ABP5Y443_9ACTN</name>
<organism evidence="1 2">
    <name type="scientific">Streptomyces thermolineatus</name>
    <dbReference type="NCBI Taxonomy" id="44033"/>
    <lineage>
        <taxon>Bacteria</taxon>
        <taxon>Bacillati</taxon>
        <taxon>Actinomycetota</taxon>
        <taxon>Actinomycetes</taxon>
        <taxon>Kitasatosporales</taxon>
        <taxon>Streptomycetaceae</taxon>
        <taxon>Streptomyces</taxon>
    </lineage>
</organism>
<gene>
    <name evidence="1" type="ORF">GCM10010406_08240</name>
</gene>